<organism evidence="2 3">
    <name type="scientific">Eiseniibacteriota bacterium</name>
    <dbReference type="NCBI Taxonomy" id="2212470"/>
    <lineage>
        <taxon>Bacteria</taxon>
        <taxon>Candidatus Eiseniibacteriota</taxon>
    </lineage>
</organism>
<feature type="non-terminal residue" evidence="2">
    <location>
        <position position="80"/>
    </location>
</feature>
<sequence length="80" mass="8314">MKRDGSIGRLAVTALALSAFLLAAGCAKKLTAVDPAFVTPEGAQSSRSILISYQNLPNTVGLFSEFEPTDDQHPPGPSLG</sequence>
<evidence type="ECO:0000256" key="1">
    <source>
        <dbReference type="SAM" id="SignalP"/>
    </source>
</evidence>
<dbReference type="PROSITE" id="PS51257">
    <property type="entry name" value="PROKAR_LIPOPROTEIN"/>
    <property type="match status" value="1"/>
</dbReference>
<feature type="signal peptide" evidence="1">
    <location>
        <begin position="1"/>
        <end position="23"/>
    </location>
</feature>
<dbReference type="AlphaFoldDB" id="A0A538SU01"/>
<gene>
    <name evidence="2" type="ORF">E6K72_07150</name>
</gene>
<proteinExistence type="predicted"/>
<name>A0A538SU01_UNCEI</name>
<comment type="caution">
    <text evidence="2">The sequence shown here is derived from an EMBL/GenBank/DDBJ whole genome shotgun (WGS) entry which is preliminary data.</text>
</comment>
<accession>A0A538SU01</accession>
<evidence type="ECO:0000313" key="3">
    <source>
        <dbReference type="Proteomes" id="UP000317716"/>
    </source>
</evidence>
<evidence type="ECO:0000313" key="2">
    <source>
        <dbReference type="EMBL" id="TMQ54845.1"/>
    </source>
</evidence>
<protein>
    <submittedName>
        <fullName evidence="2">Uncharacterized protein</fullName>
    </submittedName>
</protein>
<reference evidence="2 3" key="1">
    <citation type="journal article" date="2019" name="Nat. Microbiol.">
        <title>Mediterranean grassland soil C-N compound turnover is dependent on rainfall and depth, and is mediated by genomically divergent microorganisms.</title>
        <authorList>
            <person name="Diamond S."/>
            <person name="Andeer P.F."/>
            <person name="Li Z."/>
            <person name="Crits-Christoph A."/>
            <person name="Burstein D."/>
            <person name="Anantharaman K."/>
            <person name="Lane K.R."/>
            <person name="Thomas B.C."/>
            <person name="Pan C."/>
            <person name="Northen T.R."/>
            <person name="Banfield J.F."/>
        </authorList>
    </citation>
    <scope>NUCLEOTIDE SEQUENCE [LARGE SCALE GENOMIC DNA]</scope>
    <source>
        <strain evidence="2">WS_2</strain>
    </source>
</reference>
<dbReference type="Proteomes" id="UP000317716">
    <property type="component" value="Unassembled WGS sequence"/>
</dbReference>
<keyword evidence="1" id="KW-0732">Signal</keyword>
<feature type="chain" id="PRO_5022156173" evidence="1">
    <location>
        <begin position="24"/>
        <end position="80"/>
    </location>
</feature>
<dbReference type="EMBL" id="VBOS01000243">
    <property type="protein sequence ID" value="TMQ54845.1"/>
    <property type="molecule type" value="Genomic_DNA"/>
</dbReference>